<evidence type="ECO:0000256" key="6">
    <source>
        <dbReference type="SAM" id="Phobius"/>
    </source>
</evidence>
<keyword evidence="3 6" id="KW-0812">Transmembrane</keyword>
<reference evidence="9" key="1">
    <citation type="journal article" date="2019" name="Int. J. Syst. Evol. Microbiol.">
        <title>The Global Catalogue of Microorganisms (GCM) 10K type strain sequencing project: providing services to taxonomists for standard genome sequencing and annotation.</title>
        <authorList>
            <consortium name="The Broad Institute Genomics Platform"/>
            <consortium name="The Broad Institute Genome Sequencing Center for Infectious Disease"/>
            <person name="Wu L."/>
            <person name="Ma J."/>
        </authorList>
    </citation>
    <scope>NUCLEOTIDE SEQUENCE [LARGE SCALE GENOMIC DNA]</scope>
    <source>
        <strain evidence="9">Q85</strain>
    </source>
</reference>
<organism evidence="8 9">
    <name type="scientific">Sphingomonas floccifaciens</name>
    <dbReference type="NCBI Taxonomy" id="1844115"/>
    <lineage>
        <taxon>Bacteria</taxon>
        <taxon>Pseudomonadati</taxon>
        <taxon>Pseudomonadota</taxon>
        <taxon>Alphaproteobacteria</taxon>
        <taxon>Sphingomonadales</taxon>
        <taxon>Sphingomonadaceae</taxon>
        <taxon>Sphingomonas</taxon>
    </lineage>
</organism>
<feature type="transmembrane region" description="Helical" evidence="6">
    <location>
        <begin position="45"/>
        <end position="65"/>
    </location>
</feature>
<feature type="domain" description="GtrA/DPMS transmembrane" evidence="7">
    <location>
        <begin position="20"/>
        <end position="137"/>
    </location>
</feature>
<protein>
    <submittedName>
        <fullName evidence="8">GtrA family protein</fullName>
    </submittedName>
</protein>
<evidence type="ECO:0000256" key="5">
    <source>
        <dbReference type="ARBA" id="ARBA00023136"/>
    </source>
</evidence>
<dbReference type="Proteomes" id="UP001597283">
    <property type="component" value="Unassembled WGS sequence"/>
</dbReference>
<keyword evidence="5 6" id="KW-0472">Membrane</keyword>
<sequence>MGLRVLHHLNSGSVLGQLIRYAITGGGVTLLGAGLYTGLVLTTPIHPQAAMAAAYLVCVAAGYVLHSRWSFRGHGTRDNPGRTTFRFFVASLISYAMNAFWTWLCTSALGLPDWTPVLPLLFVTPLAMFGINRNWVFK</sequence>
<dbReference type="PANTHER" id="PTHR38459">
    <property type="entry name" value="PROPHAGE BACTOPRENOL-LINKED GLUCOSE TRANSLOCASE HOMOLOG"/>
    <property type="match status" value="1"/>
</dbReference>
<gene>
    <name evidence="8" type="ORF">ACFSC3_08775</name>
</gene>
<dbReference type="InterPro" id="IPR051401">
    <property type="entry name" value="GtrA_CellWall_Glycosyl"/>
</dbReference>
<dbReference type="InterPro" id="IPR007267">
    <property type="entry name" value="GtrA_DPMS_TM"/>
</dbReference>
<dbReference type="RefSeq" id="WP_380940031.1">
    <property type="nucleotide sequence ID" value="NZ_JBHUFC010000003.1"/>
</dbReference>
<dbReference type="PANTHER" id="PTHR38459:SF1">
    <property type="entry name" value="PROPHAGE BACTOPRENOL-LINKED GLUCOSE TRANSLOCASE HOMOLOG"/>
    <property type="match status" value="1"/>
</dbReference>
<comment type="similarity">
    <text evidence="2">Belongs to the GtrA family.</text>
</comment>
<keyword evidence="9" id="KW-1185">Reference proteome</keyword>
<accession>A0ABW4NDN4</accession>
<name>A0ABW4NDN4_9SPHN</name>
<comment type="subcellular location">
    <subcellularLocation>
        <location evidence="1">Membrane</location>
        <topology evidence="1">Multi-pass membrane protein</topology>
    </subcellularLocation>
</comment>
<evidence type="ECO:0000256" key="1">
    <source>
        <dbReference type="ARBA" id="ARBA00004141"/>
    </source>
</evidence>
<evidence type="ECO:0000313" key="8">
    <source>
        <dbReference type="EMBL" id="MFD1787664.1"/>
    </source>
</evidence>
<feature type="transmembrane region" description="Helical" evidence="6">
    <location>
        <begin position="85"/>
        <end position="104"/>
    </location>
</feature>
<proteinExistence type="inferred from homology"/>
<keyword evidence="4 6" id="KW-1133">Transmembrane helix</keyword>
<evidence type="ECO:0000256" key="3">
    <source>
        <dbReference type="ARBA" id="ARBA00022692"/>
    </source>
</evidence>
<feature type="transmembrane region" description="Helical" evidence="6">
    <location>
        <begin position="116"/>
        <end position="136"/>
    </location>
</feature>
<evidence type="ECO:0000259" key="7">
    <source>
        <dbReference type="Pfam" id="PF04138"/>
    </source>
</evidence>
<evidence type="ECO:0000256" key="2">
    <source>
        <dbReference type="ARBA" id="ARBA00009399"/>
    </source>
</evidence>
<evidence type="ECO:0000256" key="4">
    <source>
        <dbReference type="ARBA" id="ARBA00022989"/>
    </source>
</evidence>
<dbReference type="EMBL" id="JBHUFC010000003">
    <property type="protein sequence ID" value="MFD1787664.1"/>
    <property type="molecule type" value="Genomic_DNA"/>
</dbReference>
<comment type="caution">
    <text evidence="8">The sequence shown here is derived from an EMBL/GenBank/DDBJ whole genome shotgun (WGS) entry which is preliminary data.</text>
</comment>
<evidence type="ECO:0000313" key="9">
    <source>
        <dbReference type="Proteomes" id="UP001597283"/>
    </source>
</evidence>
<feature type="transmembrane region" description="Helical" evidence="6">
    <location>
        <begin position="21"/>
        <end position="39"/>
    </location>
</feature>
<dbReference type="Pfam" id="PF04138">
    <property type="entry name" value="GtrA_DPMS_TM"/>
    <property type="match status" value="1"/>
</dbReference>